<evidence type="ECO:0000256" key="1">
    <source>
        <dbReference type="ARBA" id="ARBA00022723"/>
    </source>
</evidence>
<keyword evidence="1" id="KW-0479">Metal-binding</keyword>
<protein>
    <recommendedName>
        <fullName evidence="7">RING-type domain-containing protein</fullName>
    </recommendedName>
</protein>
<feature type="compositionally biased region" description="Basic and acidic residues" evidence="4">
    <location>
        <begin position="1"/>
        <end position="11"/>
    </location>
</feature>
<evidence type="ECO:0000256" key="4">
    <source>
        <dbReference type="SAM" id="MobiDB-lite"/>
    </source>
</evidence>
<proteinExistence type="predicted"/>
<name>A0A4Y9XXW1_9APHY</name>
<dbReference type="Gene3D" id="3.30.40.10">
    <property type="entry name" value="Zinc/RING finger domain, C3HC4 (zinc finger)"/>
    <property type="match status" value="1"/>
</dbReference>
<dbReference type="InterPro" id="IPR013083">
    <property type="entry name" value="Znf_RING/FYVE/PHD"/>
</dbReference>
<dbReference type="STRING" id="34475.A0A4Y9XXW1"/>
<dbReference type="Proteomes" id="UP000298390">
    <property type="component" value="Unassembled WGS sequence"/>
</dbReference>
<organism evidence="5 6">
    <name type="scientific">Rhodofomes roseus</name>
    <dbReference type="NCBI Taxonomy" id="34475"/>
    <lineage>
        <taxon>Eukaryota</taxon>
        <taxon>Fungi</taxon>
        <taxon>Dikarya</taxon>
        <taxon>Basidiomycota</taxon>
        <taxon>Agaricomycotina</taxon>
        <taxon>Agaricomycetes</taxon>
        <taxon>Polyporales</taxon>
        <taxon>Rhodofomes</taxon>
    </lineage>
</organism>
<feature type="compositionally biased region" description="Low complexity" evidence="4">
    <location>
        <begin position="15"/>
        <end position="43"/>
    </location>
</feature>
<keyword evidence="3" id="KW-0862">Zinc</keyword>
<feature type="region of interest" description="Disordered" evidence="4">
    <location>
        <begin position="1"/>
        <end position="126"/>
    </location>
</feature>
<evidence type="ECO:0000256" key="3">
    <source>
        <dbReference type="ARBA" id="ARBA00022833"/>
    </source>
</evidence>
<evidence type="ECO:0000313" key="5">
    <source>
        <dbReference type="EMBL" id="TFY54935.1"/>
    </source>
</evidence>
<evidence type="ECO:0000313" key="6">
    <source>
        <dbReference type="Proteomes" id="UP000298390"/>
    </source>
</evidence>
<gene>
    <name evidence="5" type="ORF">EVJ58_g8568</name>
</gene>
<accession>A0A4Y9XXW1</accession>
<dbReference type="EMBL" id="SEKV01000644">
    <property type="protein sequence ID" value="TFY54935.1"/>
    <property type="molecule type" value="Genomic_DNA"/>
</dbReference>
<dbReference type="SUPFAM" id="SSF57850">
    <property type="entry name" value="RING/U-box"/>
    <property type="match status" value="1"/>
</dbReference>
<dbReference type="InterPro" id="IPR017907">
    <property type="entry name" value="Znf_RING_CS"/>
</dbReference>
<evidence type="ECO:0008006" key="7">
    <source>
        <dbReference type="Google" id="ProtNLM"/>
    </source>
</evidence>
<dbReference type="PROSITE" id="PS00518">
    <property type="entry name" value="ZF_RING_1"/>
    <property type="match status" value="1"/>
</dbReference>
<reference evidence="5 6" key="1">
    <citation type="submission" date="2019-01" db="EMBL/GenBank/DDBJ databases">
        <title>Genome sequencing of the rare red list fungi Fomitopsis rosea.</title>
        <authorList>
            <person name="Buettner E."/>
            <person name="Kellner H."/>
        </authorList>
    </citation>
    <scope>NUCLEOTIDE SEQUENCE [LARGE SCALE GENOMIC DNA]</scope>
    <source>
        <strain evidence="5 6">DSM 105464</strain>
    </source>
</reference>
<dbReference type="GO" id="GO:0008270">
    <property type="term" value="F:zinc ion binding"/>
    <property type="evidence" value="ECO:0007669"/>
    <property type="project" value="UniProtKB-KW"/>
</dbReference>
<sequence>MQTRIMADRRPSGVSSRSARPLRSLPKTKSGAGSRSSQKSSPARKQEDPAVTEPEAEDPNPRAPKQRKVETPRKPGRIVAMQETAAADTSVTRSRRAPRQSDAVEVADGGDGSPAPEPINPDDGASDWQIFEDELRSSNIQFDKREKALQKKLGKLAKETEAVRDREQDVLANPYSLSPADCGHVYCSLCILQWFFTNLCDRCKGWCKILECPLCRTALPQIPSAIPRPIHSLPFTPAHAADERITEVIDTLRGPVPAGPSKPSGIRVGKGFVFIITDSNVPYIAVFCTRIALIKTLWQPRTKGDAQYGGPLAETECD</sequence>
<comment type="caution">
    <text evidence="5">The sequence shown here is derived from an EMBL/GenBank/DDBJ whole genome shotgun (WGS) entry which is preliminary data.</text>
</comment>
<evidence type="ECO:0000256" key="2">
    <source>
        <dbReference type="ARBA" id="ARBA00022771"/>
    </source>
</evidence>
<dbReference type="AlphaFoldDB" id="A0A4Y9XXW1"/>
<keyword evidence="2" id="KW-0863">Zinc-finger</keyword>